<proteinExistence type="predicted"/>
<name>A0A0G2FI15_9PEZI</name>
<dbReference type="InterPro" id="IPR029058">
    <property type="entry name" value="AB_hydrolase_fold"/>
</dbReference>
<feature type="compositionally biased region" description="Low complexity" evidence="1">
    <location>
        <begin position="662"/>
        <end position="681"/>
    </location>
</feature>
<evidence type="ECO:0000256" key="1">
    <source>
        <dbReference type="SAM" id="MobiDB-lite"/>
    </source>
</evidence>
<dbReference type="InterPro" id="IPR027417">
    <property type="entry name" value="P-loop_NTPase"/>
</dbReference>
<keyword evidence="3" id="KW-1185">Reference proteome</keyword>
<dbReference type="Gene3D" id="3.40.50.1820">
    <property type="entry name" value="alpha/beta hydrolase"/>
    <property type="match status" value="1"/>
</dbReference>
<feature type="region of interest" description="Disordered" evidence="1">
    <location>
        <begin position="737"/>
        <end position="856"/>
    </location>
</feature>
<feature type="region of interest" description="Disordered" evidence="1">
    <location>
        <begin position="701"/>
        <end position="722"/>
    </location>
</feature>
<reference evidence="2 3" key="1">
    <citation type="submission" date="2015-05" db="EMBL/GenBank/DDBJ databases">
        <title>Distinctive expansion of gene families associated with plant cell wall degradation and secondary metabolism in the genomes of grapevine trunk pathogens.</title>
        <authorList>
            <person name="Lawrence D.P."/>
            <person name="Travadon R."/>
            <person name="Rolshausen P.E."/>
            <person name="Baumgartner K."/>
        </authorList>
    </citation>
    <scope>NUCLEOTIDE SEQUENCE [LARGE SCALE GENOMIC DNA]</scope>
    <source>
        <strain evidence="2">DA912</strain>
    </source>
</reference>
<feature type="compositionally biased region" description="Low complexity" evidence="1">
    <location>
        <begin position="798"/>
        <end position="813"/>
    </location>
</feature>
<sequence>MGTINRKISRFDITAVYSHPSAKVDIVLVHGLNGDPQRTWTAKSPNGNGAFWPVDLLPKSLEAENAHANVLVYGYNADVSSKKHGTGPSSNYIHQHAQTLVTFLTTYRKSRKTTRNPIIWVAHSLGGILVKRALEHSDSVRVADHEDYRSIYVSTYGIIFLGTPHDGSELASWGSALQGMAGHVPRKFFDSEPVLIETLRKDNETLDNININFLNIYQRFKIHMVHENQKTDLKGTKSLIVDAKSAAPRLPGVTSYGVEADHSNMCKFAGFDAPGYRTISTAITEWVRAAPEVTSVRWSVEDDGRRVRAQLEMNERARPFLAQPEGSSHVAGGIFWLRATSVQELEGEFWRVARTAALKDLMDKKNYDELRDNTKIIDIVREWFNGLEGWLMVLDGIMFDTPGIERFVPDTVNSSIILTSTDPAATGNHHFNNPQLLQLPLLPAQEAQELLLLETEKRKPWNQEDLSQATELVQILGRLPLMIHFISQQIKANQEPLATFLKRYRNRPKVGKVPAYEYVLEQLQSRGATAALNVMSILVFFDQNIPVEMMALGKGQHAYWLEQTVEVFSKSYDEADRRISEQPKVGLPDDYRRFYIHGKKLVEHLKRYERKHLELQPLRKELEAKLEEIHDKIHGLSSKIQAIIVDQSDEIAQTSIFDKTNSLSESDSATSSSQSQSQQDSWARMDEDDRLYQSPVAFAPAQQYDANELPFPYPDGSTIPAEPYQYEDEHELTPQITPKVGQVSPDPAQNGWTTVAPTHPNNQRPRTDSLIRQEGHHKSDSEIGVSHDIARSPFFHTSLPRGGSRSSSKGRLSAHSEAELALQKVRKVSPPNPRGGRVVQDKGRSLSSGTTTRPRDIMSRGEANYARVASGLTPTHQPSPAEFYRDSGVQSPSGASWTAETVKRFRESLKPYADC</sequence>
<dbReference type="PANTHER" id="PTHR48187">
    <property type="entry name" value="LD21810P"/>
    <property type="match status" value="1"/>
</dbReference>
<comment type="caution">
    <text evidence="2">The sequence shown here is derived from an EMBL/GenBank/DDBJ whole genome shotgun (WGS) entry which is preliminary data.</text>
</comment>
<feature type="region of interest" description="Disordered" evidence="1">
    <location>
        <begin position="662"/>
        <end position="685"/>
    </location>
</feature>
<dbReference type="OrthoDB" id="5086500at2759"/>
<gene>
    <name evidence="2" type="ORF">UCDDA912_g06267</name>
</gene>
<dbReference type="AlphaFoldDB" id="A0A0G2FI15"/>
<feature type="compositionally biased region" description="Basic and acidic residues" evidence="1">
    <location>
        <begin position="765"/>
        <end position="781"/>
    </location>
</feature>
<dbReference type="SUPFAM" id="SSF53474">
    <property type="entry name" value="alpha/beta-Hydrolases"/>
    <property type="match status" value="1"/>
</dbReference>
<evidence type="ECO:0000313" key="3">
    <source>
        <dbReference type="Proteomes" id="UP000034680"/>
    </source>
</evidence>
<protein>
    <submittedName>
        <fullName evidence="2">Putative and nb-arc domain protein</fullName>
    </submittedName>
</protein>
<dbReference type="Proteomes" id="UP000034680">
    <property type="component" value="Unassembled WGS sequence"/>
</dbReference>
<accession>A0A0G2FI15</accession>
<evidence type="ECO:0000313" key="2">
    <source>
        <dbReference type="EMBL" id="KKY33766.1"/>
    </source>
</evidence>
<dbReference type="EMBL" id="LCUC01000228">
    <property type="protein sequence ID" value="KKY33766.1"/>
    <property type="molecule type" value="Genomic_DNA"/>
</dbReference>
<dbReference type="PANTHER" id="PTHR48187:SF2">
    <property type="entry name" value="LD21810P"/>
    <property type="match status" value="1"/>
</dbReference>
<feature type="compositionally biased region" description="Polar residues" evidence="1">
    <location>
        <begin position="750"/>
        <end position="764"/>
    </location>
</feature>
<reference evidence="2 3" key="2">
    <citation type="submission" date="2015-05" db="EMBL/GenBank/DDBJ databases">
        <authorList>
            <person name="Morales-Cruz A."/>
            <person name="Amrine K.C."/>
            <person name="Cantu D."/>
        </authorList>
    </citation>
    <scope>NUCLEOTIDE SEQUENCE [LARGE SCALE GENOMIC DNA]</scope>
    <source>
        <strain evidence="2">DA912</strain>
    </source>
</reference>
<organism evidence="2 3">
    <name type="scientific">Diaporthe ampelina</name>
    <dbReference type="NCBI Taxonomy" id="1214573"/>
    <lineage>
        <taxon>Eukaryota</taxon>
        <taxon>Fungi</taxon>
        <taxon>Dikarya</taxon>
        <taxon>Ascomycota</taxon>
        <taxon>Pezizomycotina</taxon>
        <taxon>Sordariomycetes</taxon>
        <taxon>Sordariomycetidae</taxon>
        <taxon>Diaporthales</taxon>
        <taxon>Diaporthaceae</taxon>
        <taxon>Diaporthe</taxon>
    </lineage>
</organism>
<dbReference type="SUPFAM" id="SSF52540">
    <property type="entry name" value="P-loop containing nucleoside triphosphate hydrolases"/>
    <property type="match status" value="1"/>
</dbReference>